<dbReference type="InterPro" id="IPR016036">
    <property type="entry name" value="Malonyl_transacylase_ACP-bd"/>
</dbReference>
<dbReference type="InterPro" id="IPR001227">
    <property type="entry name" value="Ac_transferase_dom_sf"/>
</dbReference>
<dbReference type="SMART" id="SM00827">
    <property type="entry name" value="PKS_AT"/>
    <property type="match status" value="1"/>
</dbReference>
<dbReference type="Gene3D" id="3.10.129.10">
    <property type="entry name" value="Hotdog Thioesterase"/>
    <property type="match status" value="1"/>
</dbReference>
<evidence type="ECO:0000256" key="2">
    <source>
        <dbReference type="ARBA" id="ARBA00022553"/>
    </source>
</evidence>
<dbReference type="InterPro" id="IPR014031">
    <property type="entry name" value="Ketoacyl_synth_C"/>
</dbReference>
<dbReference type="SUPFAM" id="SSF53901">
    <property type="entry name" value="Thiolase-like"/>
    <property type="match status" value="1"/>
</dbReference>
<dbReference type="PANTHER" id="PTHR43775:SF37">
    <property type="entry name" value="SI:DKEY-61P9.11"/>
    <property type="match status" value="1"/>
</dbReference>
<dbReference type="Proteomes" id="UP000639403">
    <property type="component" value="Unassembled WGS sequence"/>
</dbReference>
<dbReference type="InterPro" id="IPR018201">
    <property type="entry name" value="Ketoacyl_synth_AS"/>
</dbReference>
<keyword evidence="1" id="KW-0596">Phosphopantetheine</keyword>
<accession>A0A8H7NWN4</accession>
<dbReference type="GO" id="GO:0004312">
    <property type="term" value="F:fatty acid synthase activity"/>
    <property type="evidence" value="ECO:0007669"/>
    <property type="project" value="TreeGrafter"/>
</dbReference>
<dbReference type="InterPro" id="IPR050091">
    <property type="entry name" value="PKS_NRPS_Biosynth_Enz"/>
</dbReference>
<name>A0A8H7NWN4_9APHY</name>
<evidence type="ECO:0000259" key="4">
    <source>
        <dbReference type="PROSITE" id="PS52004"/>
    </source>
</evidence>
<dbReference type="SUPFAM" id="SSF52151">
    <property type="entry name" value="FabD/lysophospholipase-like"/>
    <property type="match status" value="1"/>
</dbReference>
<keyword evidence="3" id="KW-0808">Transferase</keyword>
<gene>
    <name evidence="5" type="ORF">IEO21_08332</name>
</gene>
<dbReference type="SMART" id="SM00825">
    <property type="entry name" value="PKS_KS"/>
    <property type="match status" value="1"/>
</dbReference>
<dbReference type="PROSITE" id="PS52004">
    <property type="entry name" value="KS3_2"/>
    <property type="match status" value="1"/>
</dbReference>
<dbReference type="SUPFAM" id="SSF55048">
    <property type="entry name" value="Probable ACP-binding domain of malonyl-CoA ACP transacylase"/>
    <property type="match status" value="1"/>
</dbReference>
<dbReference type="Gene3D" id="3.40.47.10">
    <property type="match status" value="1"/>
</dbReference>
<evidence type="ECO:0000313" key="5">
    <source>
        <dbReference type="EMBL" id="KAF9807195.1"/>
    </source>
</evidence>
<dbReference type="EMBL" id="JADOXO010000288">
    <property type="protein sequence ID" value="KAF9807195.1"/>
    <property type="molecule type" value="Genomic_DNA"/>
</dbReference>
<dbReference type="PANTHER" id="PTHR43775">
    <property type="entry name" value="FATTY ACID SYNTHASE"/>
    <property type="match status" value="1"/>
</dbReference>
<dbReference type="CDD" id="cd00833">
    <property type="entry name" value="PKS"/>
    <property type="match status" value="1"/>
</dbReference>
<dbReference type="AlphaFoldDB" id="A0A8H7NWN4"/>
<proteinExistence type="predicted"/>
<protein>
    <recommendedName>
        <fullName evidence="4">Ketosynthase family 3 (KS3) domain-containing protein</fullName>
    </recommendedName>
</protein>
<dbReference type="GO" id="GO:0006633">
    <property type="term" value="P:fatty acid biosynthetic process"/>
    <property type="evidence" value="ECO:0007669"/>
    <property type="project" value="InterPro"/>
</dbReference>
<feature type="domain" description="Ketosynthase family 3 (KS3)" evidence="4">
    <location>
        <begin position="2"/>
        <end position="426"/>
    </location>
</feature>
<comment type="caution">
    <text evidence="5">The sequence shown here is derived from an EMBL/GenBank/DDBJ whole genome shotgun (WGS) entry which is preliminary data.</text>
</comment>
<reference evidence="5" key="2">
    <citation type="journal article" name="Front. Microbiol.">
        <title>Degradative Capacity of Two Strains of Rhodonia placenta: From Phenotype to Genotype.</title>
        <authorList>
            <person name="Kolle M."/>
            <person name="Horta M.A.C."/>
            <person name="Nowrousian M."/>
            <person name="Ohm R.A."/>
            <person name="Benz J.P."/>
            <person name="Pilgard A."/>
        </authorList>
    </citation>
    <scope>NUCLEOTIDE SEQUENCE</scope>
    <source>
        <strain evidence="5">FPRL280</strain>
    </source>
</reference>
<dbReference type="InterPro" id="IPR020841">
    <property type="entry name" value="PKS_Beta-ketoAc_synthase_dom"/>
</dbReference>
<dbReference type="PROSITE" id="PS00606">
    <property type="entry name" value="KS3_1"/>
    <property type="match status" value="1"/>
</dbReference>
<dbReference type="InterPro" id="IPR032821">
    <property type="entry name" value="PKS_assoc"/>
</dbReference>
<dbReference type="Gene3D" id="3.40.366.10">
    <property type="entry name" value="Malonyl-Coenzyme A Acyl Carrier Protein, domain 2"/>
    <property type="match status" value="1"/>
</dbReference>
<organism evidence="5 6">
    <name type="scientific">Rhodonia placenta</name>
    <dbReference type="NCBI Taxonomy" id="104341"/>
    <lineage>
        <taxon>Eukaryota</taxon>
        <taxon>Fungi</taxon>
        <taxon>Dikarya</taxon>
        <taxon>Basidiomycota</taxon>
        <taxon>Agaricomycotina</taxon>
        <taxon>Agaricomycetes</taxon>
        <taxon>Polyporales</taxon>
        <taxon>Adustoporiaceae</taxon>
        <taxon>Rhodonia</taxon>
    </lineage>
</organism>
<dbReference type="Pfam" id="PF16197">
    <property type="entry name" value="KAsynt_C_assoc"/>
    <property type="match status" value="1"/>
</dbReference>
<dbReference type="InterPro" id="IPR016035">
    <property type="entry name" value="Acyl_Trfase/lysoPLipase"/>
</dbReference>
<evidence type="ECO:0000313" key="6">
    <source>
        <dbReference type="Proteomes" id="UP000639403"/>
    </source>
</evidence>
<reference evidence="5" key="1">
    <citation type="submission" date="2020-11" db="EMBL/GenBank/DDBJ databases">
        <authorList>
            <person name="Koelle M."/>
            <person name="Horta M.A.C."/>
            <person name="Nowrousian M."/>
            <person name="Ohm R.A."/>
            <person name="Benz P."/>
            <person name="Pilgard A."/>
        </authorList>
    </citation>
    <scope>NUCLEOTIDE SEQUENCE</scope>
    <source>
        <strain evidence="5">FPRL280</strain>
    </source>
</reference>
<dbReference type="GO" id="GO:0004315">
    <property type="term" value="F:3-oxoacyl-[acyl-carrier-protein] synthase activity"/>
    <property type="evidence" value="ECO:0007669"/>
    <property type="project" value="InterPro"/>
</dbReference>
<dbReference type="Pfam" id="PF00109">
    <property type="entry name" value="ketoacyl-synt"/>
    <property type="match status" value="1"/>
</dbReference>
<sequence length="942" mass="102417">MPTPIAIVGISAELPSGAHTDSNLNHHEFFDFLLNGKESYERMPHGRFNIEAWKGSNRGEIWVDTGSFLKGIDLFDNVEFGISARDARTMSPATRKLIEHCFLALVDSGIDYRSRNVGCFTSGTNLELTNVAGPDEYDCEGSFAGYPSMVSNRVSTHLDLLGPSVPTDTACSSSMTALHLAVQSLYSGDCDAAVVGGCQLNHRQLVVSFVDWFTYSQASLLAPDGKCKPFDSSADGFSRAEACVAIVLKPLQQALLDEDPIYATILGTAINSCGGSAPPGAPVAEAQRDAMRKAFRLSGRSPREVDFVELHATGTAKGDPTEANWAGEEFQRDDEILIGSVKGNIGHTEIVAFLASLSKVVSIFQSRLIPPNINIRSLNPAIRWREYRLCVPQCPIALPCHSERLPLIAMSSSGIGGSNGHAVLEGPPVRASHNTHTSPEADLPKLLISGGLSSRSVSVVAESIADVASSGACSLSTLSTVLGRRSRSMTWRSFAITDLGRPTFSPPQLCPREARPIVFVFSGQGPQHQHMGRQLFENFPIFRDSILEMDKTYEALTGSSMLRNHGLFEGYSPNGNFKDVWPISLILPSIAMFQIAFFDLLTSFGVKPDIVIGHSAGETAMLYASGAAPRSMAFELAVIRGRAFTPLEALGGGMAAISCGEEDAEEIIASVRSELPDNILEIACFNSPSAIAIAGHDIAITRALEVCQTRGVFGRKIRTSVPMHSSMMEQCREDYCRELRALFERYPGQHVPQIPTYSTLTGERLSDSIDADYFWGNTRSPVRFTQAMERLTASQSCTFVEISPHPVLVSYISSMAGDGSPVISTMHRVKPNMPSVDHVDLLRVCGELTASGFNGVNFTALNNRACYECDVSLPTYPFSKKSYALYPDTPGYAKQMEPHLGPLNHRYLRINKDTHPVLAEHVIRGEPIMPAAGYIEMVRYPV</sequence>
<dbReference type="InterPro" id="IPR014030">
    <property type="entry name" value="Ketoacyl_synth_N"/>
</dbReference>
<evidence type="ECO:0000256" key="1">
    <source>
        <dbReference type="ARBA" id="ARBA00022450"/>
    </source>
</evidence>
<dbReference type="InterPro" id="IPR016039">
    <property type="entry name" value="Thiolase-like"/>
</dbReference>
<evidence type="ECO:0000256" key="3">
    <source>
        <dbReference type="ARBA" id="ARBA00022679"/>
    </source>
</evidence>
<dbReference type="Pfam" id="PF00698">
    <property type="entry name" value="Acyl_transf_1"/>
    <property type="match status" value="1"/>
</dbReference>
<dbReference type="Pfam" id="PF02801">
    <property type="entry name" value="Ketoacyl-synt_C"/>
    <property type="match status" value="1"/>
</dbReference>
<dbReference type="InterPro" id="IPR014043">
    <property type="entry name" value="Acyl_transferase_dom"/>
</dbReference>
<keyword evidence="2" id="KW-0597">Phosphoprotein</keyword>